<protein>
    <recommendedName>
        <fullName evidence="4 11">Condensin complex subunit 2</fullName>
    </recommendedName>
</protein>
<dbReference type="GO" id="GO:0051301">
    <property type="term" value="P:cell division"/>
    <property type="evidence" value="ECO:0007669"/>
    <property type="project" value="UniProtKB-KW"/>
</dbReference>
<feature type="region of interest" description="Disordered" evidence="12">
    <location>
        <begin position="270"/>
        <end position="301"/>
    </location>
</feature>
<dbReference type="AlphaFoldDB" id="A0A401RY97"/>
<dbReference type="OMA" id="FRKTCAD"/>
<evidence type="ECO:0000256" key="2">
    <source>
        <dbReference type="ARBA" id="ARBA00004496"/>
    </source>
</evidence>
<feature type="compositionally biased region" description="Polar residues" evidence="12">
    <location>
        <begin position="160"/>
        <end position="170"/>
    </location>
</feature>
<dbReference type="GO" id="GO:0005737">
    <property type="term" value="C:cytoplasm"/>
    <property type="evidence" value="ECO:0007669"/>
    <property type="project" value="UniProtKB-SubCell"/>
</dbReference>
<evidence type="ECO:0000313" key="14">
    <source>
        <dbReference type="Proteomes" id="UP000287033"/>
    </source>
</evidence>
<evidence type="ECO:0000256" key="9">
    <source>
        <dbReference type="ARBA" id="ARBA00023067"/>
    </source>
</evidence>
<proteinExistence type="inferred from homology"/>
<evidence type="ECO:0000313" key="13">
    <source>
        <dbReference type="EMBL" id="GCC23068.1"/>
    </source>
</evidence>
<keyword evidence="9 11" id="KW-0226">DNA condensation</keyword>
<keyword evidence="10 11" id="KW-0131">Cell cycle</keyword>
<name>A0A401RY97_CHIPU</name>
<comment type="function">
    <text evidence="11">Regulatory subunit of the condensin complex, a complex required for conversion of interphase chromatin into mitotic-like condense chromosomes.</text>
</comment>
<keyword evidence="8 11" id="KW-0498">Mitosis</keyword>
<evidence type="ECO:0000256" key="5">
    <source>
        <dbReference type="ARBA" id="ARBA00022454"/>
    </source>
</evidence>
<gene>
    <name evidence="13" type="ORF">chiPu_0001461</name>
</gene>
<evidence type="ECO:0000256" key="3">
    <source>
        <dbReference type="ARBA" id="ARBA00009471"/>
    </source>
</evidence>
<keyword evidence="5" id="KW-0158">Chromosome</keyword>
<sequence>MARVLFFHWRKKPLEPVKEQLDCVVGRCCSPPSPCGWGGGGVRWRIARAQSDGPLRRNPAPPASGEPRVRTVEPREFLNPDRSNGKTERDPGPRLEHNDVGGGKMDYSTPVSRVGSTDHKFISPATKRQAVQSLKISAKMDVAANDDERERRERRRSKVTDLQLSGTESPLMSPVPRGTPQSFEPKLSNNQISEHYSTCIKLCSENKITTKNAFGLHLIDYMADLLKEKESELTNFKMAAGTLDASTKIYAVRVDAVHSDVFRILGGLGKNTEEPGTEVNPESSQGQNSKGPQKQNKRKHSYKTIEQNLSNITYGVSDMKFEIDPMFQKAASLFDECSAVGVFLVNLQTYGHTAELLFDSDAKLIDTGPPSELLPIDHVEISDLGGLQQSLDDKKICPSFEDFQFTNWDSEAHNQAVSVIMEKFKKSDHLFDMNAEPEFANGQLGSHDPVVDDFDGDLCDDAGDLMDQDFENQQESSIMANGQGCKETIPLSDVDFNSLCVQLSNHPGEYSYFSPRIMKMWAGPNHWRFRPQQKEPMANQNKKKQAKKIFEIDFNEDINFEIQFRETRAATTISKAALDRRSRKLTTLPTDFHYDPDNITRLFLKPSVTVKRIVKENICTDEDDGIGDYDYNNPNDTSNFCPRTQPDSDDDHDGFVAANDSFDVALEQDENGLELDGKGLNITTYGGENLVAEPQKVNKILLNYSKTAKKMDVKRLKQNMWDLLTENKNITEGKNGVTEELQVAVMTVKGQQSFTNITKNLFERLPSTMAKNLSVPMAFACLLHLANEKNLAIEGKEDLSDVIIRQGI</sequence>
<dbReference type="STRING" id="137246.A0A401RY97"/>
<dbReference type="OrthoDB" id="362021at2759"/>
<organism evidence="13 14">
    <name type="scientific">Chiloscyllium punctatum</name>
    <name type="common">Brownbanded bambooshark</name>
    <name type="synonym">Hemiscyllium punctatum</name>
    <dbReference type="NCBI Taxonomy" id="137246"/>
    <lineage>
        <taxon>Eukaryota</taxon>
        <taxon>Metazoa</taxon>
        <taxon>Chordata</taxon>
        <taxon>Craniata</taxon>
        <taxon>Vertebrata</taxon>
        <taxon>Chondrichthyes</taxon>
        <taxon>Elasmobranchii</taxon>
        <taxon>Galeomorphii</taxon>
        <taxon>Galeoidea</taxon>
        <taxon>Orectolobiformes</taxon>
        <taxon>Hemiscylliidae</taxon>
        <taxon>Chiloscyllium</taxon>
    </lineage>
</organism>
<keyword evidence="6" id="KW-0963">Cytoplasm</keyword>
<feature type="compositionally biased region" description="Polar residues" evidence="12">
    <location>
        <begin position="280"/>
        <end position="294"/>
    </location>
</feature>
<evidence type="ECO:0000256" key="1">
    <source>
        <dbReference type="ARBA" id="ARBA00004286"/>
    </source>
</evidence>
<dbReference type="GO" id="GO:0003682">
    <property type="term" value="F:chromatin binding"/>
    <property type="evidence" value="ECO:0007669"/>
    <property type="project" value="TreeGrafter"/>
</dbReference>
<feature type="region of interest" description="Disordered" evidence="12">
    <location>
        <begin position="141"/>
        <end position="184"/>
    </location>
</feature>
<reference evidence="13 14" key="1">
    <citation type="journal article" date="2018" name="Nat. Ecol. Evol.">
        <title>Shark genomes provide insights into elasmobranch evolution and the origin of vertebrates.</title>
        <authorList>
            <person name="Hara Y"/>
            <person name="Yamaguchi K"/>
            <person name="Onimaru K"/>
            <person name="Kadota M"/>
            <person name="Koyanagi M"/>
            <person name="Keeley SD"/>
            <person name="Tatsumi K"/>
            <person name="Tanaka K"/>
            <person name="Motone F"/>
            <person name="Kageyama Y"/>
            <person name="Nozu R"/>
            <person name="Adachi N"/>
            <person name="Nishimura O"/>
            <person name="Nakagawa R"/>
            <person name="Tanegashima C"/>
            <person name="Kiyatake I"/>
            <person name="Matsumoto R"/>
            <person name="Murakumo K"/>
            <person name="Nishida K"/>
            <person name="Terakita A"/>
            <person name="Kuratani S"/>
            <person name="Sato K"/>
            <person name="Hyodo S Kuraku.S."/>
        </authorList>
    </citation>
    <scope>NUCLEOTIDE SEQUENCE [LARGE SCALE GENOMIC DNA]</scope>
</reference>
<evidence type="ECO:0000256" key="8">
    <source>
        <dbReference type="ARBA" id="ARBA00022776"/>
    </source>
</evidence>
<evidence type="ECO:0000256" key="11">
    <source>
        <dbReference type="PIRNR" id="PIRNR017126"/>
    </source>
</evidence>
<keyword evidence="7 11" id="KW-0132">Cell division</keyword>
<dbReference type="Pfam" id="PF05786">
    <property type="entry name" value="Cnd2"/>
    <property type="match status" value="1"/>
</dbReference>
<dbReference type="GO" id="GO:0007076">
    <property type="term" value="P:mitotic chromosome condensation"/>
    <property type="evidence" value="ECO:0007669"/>
    <property type="project" value="InterPro"/>
</dbReference>
<feature type="compositionally biased region" description="Basic and acidic residues" evidence="12">
    <location>
        <begin position="67"/>
        <end position="99"/>
    </location>
</feature>
<dbReference type="Proteomes" id="UP000287033">
    <property type="component" value="Unassembled WGS sequence"/>
</dbReference>
<evidence type="ECO:0000256" key="4">
    <source>
        <dbReference type="ARBA" id="ARBA00016065"/>
    </source>
</evidence>
<dbReference type="GO" id="GO:0000796">
    <property type="term" value="C:condensin complex"/>
    <property type="evidence" value="ECO:0007669"/>
    <property type="project" value="InterPro"/>
</dbReference>
<evidence type="ECO:0000256" key="12">
    <source>
        <dbReference type="SAM" id="MobiDB-lite"/>
    </source>
</evidence>
<dbReference type="PANTHER" id="PTHR13108">
    <property type="entry name" value="CONDENSIN COMPLEX SUBUNIT 2"/>
    <property type="match status" value="1"/>
</dbReference>
<evidence type="ECO:0000256" key="6">
    <source>
        <dbReference type="ARBA" id="ARBA00022490"/>
    </source>
</evidence>
<keyword evidence="14" id="KW-1185">Reference proteome</keyword>
<accession>A0A401RY97</accession>
<dbReference type="EMBL" id="BEZZ01000022">
    <property type="protein sequence ID" value="GCC23068.1"/>
    <property type="molecule type" value="Genomic_DNA"/>
</dbReference>
<comment type="similarity">
    <text evidence="3 11">Belongs to the CND2 (condensin subunit 2) family.</text>
</comment>
<evidence type="ECO:0000256" key="7">
    <source>
        <dbReference type="ARBA" id="ARBA00022618"/>
    </source>
</evidence>
<evidence type="ECO:0000256" key="10">
    <source>
        <dbReference type="ARBA" id="ARBA00023306"/>
    </source>
</evidence>
<dbReference type="PANTHER" id="PTHR13108:SF9">
    <property type="entry name" value="CONDENSIN COMPLEX SUBUNIT 2"/>
    <property type="match status" value="1"/>
</dbReference>
<dbReference type="PIRSF" id="PIRSF017126">
    <property type="entry name" value="Condensin_H"/>
    <property type="match status" value="1"/>
</dbReference>
<dbReference type="InterPro" id="IPR022816">
    <property type="entry name" value="Condensin_barren_su2"/>
</dbReference>
<feature type="region of interest" description="Disordered" evidence="12">
    <location>
        <begin position="51"/>
        <end position="106"/>
    </location>
</feature>
<comment type="caution">
    <text evidence="13">The sequence shown here is derived from an EMBL/GenBank/DDBJ whole genome shotgun (WGS) entry which is preliminary data.</text>
</comment>
<comment type="subcellular location">
    <subcellularLocation>
        <location evidence="1">Chromosome</location>
    </subcellularLocation>
    <subcellularLocation>
        <location evidence="2">Cytoplasm</location>
    </subcellularLocation>
</comment>